<gene>
    <name evidence="2" type="ORF">N177_0028</name>
</gene>
<evidence type="ECO:0000256" key="1">
    <source>
        <dbReference type="SAM" id="MobiDB-lite"/>
    </source>
</evidence>
<sequence length="100" mass="10402">MLALAMTPAAFAQDAGEVEVEEEGFFERAGRALDGAAEATGEAVRDAARDASEYLGDAAERAGDAAEDAGDAAQDAGEDLNEEERIEEPTPPDQTTEGRT</sequence>
<name>V4RWW7_9HYPH</name>
<dbReference type="AlphaFoldDB" id="V4RWW7"/>
<evidence type="ECO:0000313" key="3">
    <source>
        <dbReference type="Proteomes" id="UP000017819"/>
    </source>
</evidence>
<reference evidence="2 3" key="1">
    <citation type="journal article" date="2014" name="Genome Announc.">
        <title>Draft Genome Sequence of Lutibaculum baratangense Strain AMV1T, Isolated from a Mud Volcano in Andamans, India.</title>
        <authorList>
            <person name="Singh A."/>
            <person name="Sreenivas A."/>
            <person name="Sathyanarayana Reddy G."/>
            <person name="Pinnaka A.K."/>
            <person name="Shivaji S."/>
        </authorList>
    </citation>
    <scope>NUCLEOTIDE SEQUENCE [LARGE SCALE GENOMIC DNA]</scope>
    <source>
        <strain evidence="2 3">AMV1</strain>
    </source>
</reference>
<organism evidence="2 3">
    <name type="scientific">Lutibaculum baratangense AMV1</name>
    <dbReference type="NCBI Taxonomy" id="631454"/>
    <lineage>
        <taxon>Bacteria</taxon>
        <taxon>Pseudomonadati</taxon>
        <taxon>Pseudomonadota</taxon>
        <taxon>Alphaproteobacteria</taxon>
        <taxon>Hyphomicrobiales</taxon>
        <taxon>Tepidamorphaceae</taxon>
        <taxon>Lutibaculum</taxon>
    </lineage>
</organism>
<protein>
    <submittedName>
        <fullName evidence="2">Uncharacterized protein</fullName>
    </submittedName>
</protein>
<evidence type="ECO:0000313" key="2">
    <source>
        <dbReference type="EMBL" id="ESR27505.1"/>
    </source>
</evidence>
<keyword evidence="3" id="KW-1185">Reference proteome</keyword>
<dbReference type="PATRIC" id="fig|631454.5.peg.28"/>
<dbReference type="Proteomes" id="UP000017819">
    <property type="component" value="Unassembled WGS sequence"/>
</dbReference>
<dbReference type="EMBL" id="AWXZ01000002">
    <property type="protein sequence ID" value="ESR27505.1"/>
    <property type="molecule type" value="Genomic_DNA"/>
</dbReference>
<comment type="caution">
    <text evidence="2">The sequence shown here is derived from an EMBL/GenBank/DDBJ whole genome shotgun (WGS) entry which is preliminary data.</text>
</comment>
<feature type="region of interest" description="Disordered" evidence="1">
    <location>
        <begin position="51"/>
        <end position="100"/>
    </location>
</feature>
<feature type="compositionally biased region" description="Acidic residues" evidence="1">
    <location>
        <begin position="65"/>
        <end position="86"/>
    </location>
</feature>
<feature type="compositionally biased region" description="Basic and acidic residues" evidence="1">
    <location>
        <begin position="51"/>
        <end position="64"/>
    </location>
</feature>
<accession>V4RWW7</accession>
<proteinExistence type="predicted"/>